<feature type="domain" description="P/Homo B" evidence="4">
    <location>
        <begin position="11"/>
        <end position="146"/>
    </location>
</feature>
<dbReference type="PROSITE" id="PS51829">
    <property type="entry name" value="P_HOMO_B"/>
    <property type="match status" value="1"/>
</dbReference>
<dbReference type="InterPro" id="IPR008979">
    <property type="entry name" value="Galactose-bd-like_sf"/>
</dbReference>
<gene>
    <name evidence="5" type="ORF">ADUPG1_010996</name>
</gene>
<dbReference type="InterPro" id="IPR002884">
    <property type="entry name" value="P_dom"/>
</dbReference>
<keyword evidence="3" id="KW-1133">Transmembrane helix</keyword>
<accession>A0ABQ5JY70</accession>
<evidence type="ECO:0000259" key="4">
    <source>
        <dbReference type="PROSITE" id="PS51829"/>
    </source>
</evidence>
<name>A0ABQ5JY70_9EUKA</name>
<organism evidence="5 6">
    <name type="scientific">Aduncisulcus paluster</name>
    <dbReference type="NCBI Taxonomy" id="2918883"/>
    <lineage>
        <taxon>Eukaryota</taxon>
        <taxon>Metamonada</taxon>
        <taxon>Carpediemonas-like organisms</taxon>
        <taxon>Aduncisulcus</taxon>
    </lineage>
</organism>
<keyword evidence="1" id="KW-0645">Protease</keyword>
<evidence type="ECO:0000313" key="5">
    <source>
        <dbReference type="EMBL" id="GKT16847.1"/>
    </source>
</evidence>
<dbReference type="SUPFAM" id="SSF49785">
    <property type="entry name" value="Galactose-binding domain-like"/>
    <property type="match status" value="1"/>
</dbReference>
<proteinExistence type="predicted"/>
<evidence type="ECO:0000256" key="1">
    <source>
        <dbReference type="ARBA" id="ARBA00022670"/>
    </source>
</evidence>
<feature type="transmembrane region" description="Helical" evidence="3">
    <location>
        <begin position="279"/>
        <end position="305"/>
    </location>
</feature>
<dbReference type="Proteomes" id="UP001057375">
    <property type="component" value="Unassembled WGS sequence"/>
</dbReference>
<dbReference type="Gene3D" id="2.60.120.260">
    <property type="entry name" value="Galactose-binding domain-like"/>
    <property type="match status" value="1"/>
</dbReference>
<feature type="non-terminal residue" evidence="5">
    <location>
        <position position="1"/>
    </location>
</feature>
<comment type="caution">
    <text evidence="5">The sequence shown here is derived from an EMBL/GenBank/DDBJ whole genome shotgun (WGS) entry which is preliminary data.</text>
</comment>
<keyword evidence="2" id="KW-0378">Hydrolase</keyword>
<protein>
    <submittedName>
        <fullName evidence="5">Peptidase S8, subtilisin-related like protein</fullName>
    </submittedName>
</protein>
<dbReference type="EMBL" id="BQXS01011795">
    <property type="protein sequence ID" value="GKT16847.1"/>
    <property type="molecule type" value="Genomic_DNA"/>
</dbReference>
<keyword evidence="3" id="KW-0472">Membrane</keyword>
<evidence type="ECO:0000256" key="2">
    <source>
        <dbReference type="ARBA" id="ARBA00022801"/>
    </source>
</evidence>
<reference evidence="5" key="1">
    <citation type="submission" date="2022-03" db="EMBL/GenBank/DDBJ databases">
        <title>Draft genome sequence of Aduncisulcus paluster, a free-living microaerophilic Fornicata.</title>
        <authorList>
            <person name="Yuyama I."/>
            <person name="Kume K."/>
            <person name="Tamura T."/>
            <person name="Inagaki Y."/>
            <person name="Hashimoto T."/>
        </authorList>
    </citation>
    <scope>NUCLEOTIDE SEQUENCE</scope>
    <source>
        <strain evidence="5">NY0171</strain>
    </source>
</reference>
<sequence>DGTTDTTLTITAPDDTSLFEQKIYADDGDTVGVFEFTVSDSDFIIEVIELKIDADVGAFSDFEIDLHVPSTLRRDDDAADVMVPSRISASQESLVTYESPFYSVSCFGGNAEGSWKVKIVDTAGYYYNNFMTIYDLQLTFYGYRAIGNASFVSIGEELNVSDTTVKTLSYDLSGASSSSFQVWLVPGTIHGGIDYSELDSDLMIQTLYSKVGSTSFNIESDFPSISTLIDTGEYPSYTWKLRIVSTADRSEFIDTVPFALYDDDNDLPLAPGSDGPFEWTVAMIIGIIFGCIVLILTVVCCISICKKNKQRKTGYSGPSRTLSMESPTTGAVYASAAPQQQPYHMPSQSMHYTIPSSAQQEQDLYSGGPRCPAAQNPAGQQYGMREEYHISNPTSFQQAQYGYVKPGY</sequence>
<evidence type="ECO:0000256" key="3">
    <source>
        <dbReference type="SAM" id="Phobius"/>
    </source>
</evidence>
<keyword evidence="6" id="KW-1185">Reference proteome</keyword>
<keyword evidence="3" id="KW-0812">Transmembrane</keyword>
<evidence type="ECO:0000313" key="6">
    <source>
        <dbReference type="Proteomes" id="UP001057375"/>
    </source>
</evidence>